<accession>A0A699YSI6</accession>
<sequence length="241" mass="24612">MGGQAGGAWLPGHGDQALAAAGLWCWLGMAAALWWLAVPWLASGHWRSQEGERHQPTASASALNPDSAMHRGVDEGVSLDDLPDSALAAGPQTLARTAAHRAGAPGGVAAARDGAAESSGTREGRVWMAVGDGQEVLLSPADLARVLPFDTPVRGLMRVSRAAEEAGLQPRAIARQRELPGAAIPAPHSGIEPGTSGSGLFGSSRTPGWPQRQAGAPVWQQLADCSRANLPGAALLAGAQS</sequence>
<evidence type="ECO:0000313" key="4">
    <source>
        <dbReference type="Proteomes" id="UP000485058"/>
    </source>
</evidence>
<organism evidence="3 4">
    <name type="scientific">Haematococcus lacustris</name>
    <name type="common">Green alga</name>
    <name type="synonym">Haematococcus pluvialis</name>
    <dbReference type="NCBI Taxonomy" id="44745"/>
    <lineage>
        <taxon>Eukaryota</taxon>
        <taxon>Viridiplantae</taxon>
        <taxon>Chlorophyta</taxon>
        <taxon>core chlorophytes</taxon>
        <taxon>Chlorophyceae</taxon>
        <taxon>CS clade</taxon>
        <taxon>Chlamydomonadales</taxon>
        <taxon>Haematococcaceae</taxon>
        <taxon>Haematococcus</taxon>
    </lineage>
</organism>
<feature type="region of interest" description="Disordered" evidence="1">
    <location>
        <begin position="97"/>
        <end position="117"/>
    </location>
</feature>
<dbReference type="Proteomes" id="UP000485058">
    <property type="component" value="Unassembled WGS sequence"/>
</dbReference>
<feature type="transmembrane region" description="Helical" evidence="2">
    <location>
        <begin position="17"/>
        <end position="38"/>
    </location>
</feature>
<dbReference type="AlphaFoldDB" id="A0A699YSI6"/>
<keyword evidence="2" id="KW-1133">Transmembrane helix</keyword>
<feature type="compositionally biased region" description="Low complexity" evidence="1">
    <location>
        <begin position="100"/>
        <end position="113"/>
    </location>
</feature>
<evidence type="ECO:0000313" key="3">
    <source>
        <dbReference type="EMBL" id="GFH12531.1"/>
    </source>
</evidence>
<feature type="region of interest" description="Disordered" evidence="1">
    <location>
        <begin position="51"/>
        <end position="76"/>
    </location>
</feature>
<reference evidence="3 4" key="1">
    <citation type="submission" date="2020-02" db="EMBL/GenBank/DDBJ databases">
        <title>Draft genome sequence of Haematococcus lacustris strain NIES-144.</title>
        <authorList>
            <person name="Morimoto D."/>
            <person name="Nakagawa S."/>
            <person name="Yoshida T."/>
            <person name="Sawayama S."/>
        </authorList>
    </citation>
    <scope>NUCLEOTIDE SEQUENCE [LARGE SCALE GENOMIC DNA]</scope>
    <source>
        <strain evidence="3 4">NIES-144</strain>
    </source>
</reference>
<protein>
    <submittedName>
        <fullName evidence="3">Uncharacterized protein</fullName>
    </submittedName>
</protein>
<keyword evidence="2" id="KW-0472">Membrane</keyword>
<feature type="region of interest" description="Disordered" evidence="1">
    <location>
        <begin position="183"/>
        <end position="217"/>
    </location>
</feature>
<evidence type="ECO:0000256" key="1">
    <source>
        <dbReference type="SAM" id="MobiDB-lite"/>
    </source>
</evidence>
<keyword evidence="4" id="KW-1185">Reference proteome</keyword>
<keyword evidence="2" id="KW-0812">Transmembrane</keyword>
<dbReference type="EMBL" id="BLLF01000512">
    <property type="protein sequence ID" value="GFH12531.1"/>
    <property type="molecule type" value="Genomic_DNA"/>
</dbReference>
<evidence type="ECO:0000256" key="2">
    <source>
        <dbReference type="SAM" id="Phobius"/>
    </source>
</evidence>
<comment type="caution">
    <text evidence="3">The sequence shown here is derived from an EMBL/GenBank/DDBJ whole genome shotgun (WGS) entry which is preliminary data.</text>
</comment>
<proteinExistence type="predicted"/>
<name>A0A699YSI6_HAELA</name>
<gene>
    <name evidence="3" type="ORF">HaLaN_08238</name>
</gene>